<organism evidence="4 5">
    <name type="scientific">Hyunsoonleella aquatilis</name>
    <dbReference type="NCBI Taxonomy" id="2762758"/>
    <lineage>
        <taxon>Bacteria</taxon>
        <taxon>Pseudomonadati</taxon>
        <taxon>Bacteroidota</taxon>
        <taxon>Flavobacteriia</taxon>
        <taxon>Flavobacteriales</taxon>
        <taxon>Flavobacteriaceae</taxon>
    </lineage>
</organism>
<name>A0A923HC66_9FLAO</name>
<feature type="signal peptide" evidence="2">
    <location>
        <begin position="1"/>
        <end position="23"/>
    </location>
</feature>
<reference evidence="4" key="1">
    <citation type="submission" date="2020-08" db="EMBL/GenBank/DDBJ databases">
        <title>Hyunsoonleella sp. strain SJ7 genome sequencing and assembly.</title>
        <authorList>
            <person name="Kim I."/>
        </authorList>
    </citation>
    <scope>NUCLEOTIDE SEQUENCE</scope>
    <source>
        <strain evidence="4">SJ7</strain>
    </source>
</reference>
<feature type="chain" id="PRO_5038125636" evidence="2">
    <location>
        <begin position="24"/>
        <end position="288"/>
    </location>
</feature>
<gene>
    <name evidence="4" type="ORF">H7U19_09815</name>
</gene>
<proteinExistence type="predicted"/>
<dbReference type="Proteomes" id="UP000656244">
    <property type="component" value="Unassembled WGS sequence"/>
</dbReference>
<dbReference type="Pfam" id="PF18962">
    <property type="entry name" value="Por_Secre_tail"/>
    <property type="match status" value="1"/>
</dbReference>
<keyword evidence="1 2" id="KW-0732">Signal</keyword>
<sequence>MKKITLRISAFLLFAMFALQVQAQPCPELWLEPGTYKLAVCTETTPPTDAATELYMTINSSSGALEWAALLPGDDPTQVWTVTDHRTPASSGYVEIWASIPGVGDFTMAVDQSTLDGSGSDPEITLTVVPGQPIGDNTDPNYGYDQFQRRKATGWSGSGNNALFAKPPGQGNLRYRDAPAAAGDPVNFQSPGAIGALRFILVSTLSNDEFDTSSIFVSNPVNDEISIEGLTSNVEKVTVFSLVGKEVLSRELSGETSLKLDVSAFTSGMYLVNFTGNGGSFTKKVLKL</sequence>
<dbReference type="InterPro" id="IPR026444">
    <property type="entry name" value="Secre_tail"/>
</dbReference>
<feature type="domain" description="Secretion system C-terminal sorting" evidence="3">
    <location>
        <begin position="219"/>
        <end position="285"/>
    </location>
</feature>
<dbReference type="RefSeq" id="WP_186561853.1">
    <property type="nucleotide sequence ID" value="NZ_JACNMF010000003.1"/>
</dbReference>
<evidence type="ECO:0000256" key="2">
    <source>
        <dbReference type="SAM" id="SignalP"/>
    </source>
</evidence>
<evidence type="ECO:0000313" key="5">
    <source>
        <dbReference type="Proteomes" id="UP000656244"/>
    </source>
</evidence>
<comment type="caution">
    <text evidence="4">The sequence shown here is derived from an EMBL/GenBank/DDBJ whole genome shotgun (WGS) entry which is preliminary data.</text>
</comment>
<protein>
    <submittedName>
        <fullName evidence="4">T9SS type A sorting domain-containing protein</fullName>
    </submittedName>
</protein>
<evidence type="ECO:0000256" key="1">
    <source>
        <dbReference type="ARBA" id="ARBA00022729"/>
    </source>
</evidence>
<dbReference type="AlphaFoldDB" id="A0A923HC66"/>
<keyword evidence="5" id="KW-1185">Reference proteome</keyword>
<dbReference type="NCBIfam" id="TIGR04183">
    <property type="entry name" value="Por_Secre_tail"/>
    <property type="match status" value="1"/>
</dbReference>
<dbReference type="EMBL" id="JACNMF010000003">
    <property type="protein sequence ID" value="MBC3758699.1"/>
    <property type="molecule type" value="Genomic_DNA"/>
</dbReference>
<evidence type="ECO:0000313" key="4">
    <source>
        <dbReference type="EMBL" id="MBC3758699.1"/>
    </source>
</evidence>
<accession>A0A923HC66</accession>
<evidence type="ECO:0000259" key="3">
    <source>
        <dbReference type="Pfam" id="PF18962"/>
    </source>
</evidence>